<dbReference type="GO" id="GO:0005886">
    <property type="term" value="C:plasma membrane"/>
    <property type="evidence" value="ECO:0007669"/>
    <property type="project" value="TreeGrafter"/>
</dbReference>
<dbReference type="InterPro" id="IPR000719">
    <property type="entry name" value="Prot_kinase_dom"/>
</dbReference>
<sequence length="383" mass="43396">MLLGSCIRLSQLLIVYEKACNGSLDQYLSRQSATSLTWGERVKVAIGVARGLKYLHENNIVHGGIKPSNILLNHEFKPMVGDFVFGKERCELKNVCKQKSIRNCGYTAPECQESEELSTEADVYSFGVVLVELIAGRMIADKILGQKCLVECVRSLLGRREYRQLVDPKVRSSYDEQELVSLFHITENCLKKNPKERFTMNMSVLELKLVSSTTLSFSLLRPRSLHFSLKFHASFSLKSPTSTFRAFSNADEDEEDDEEEDQDQDNVSADEYDDVLGEASDEADVFAWHSGFKWQRVDKLCNEVREFGADLIDVDELTSVYDFRIDKFQRQAILVFLRGFSVVVSAPTSSEKTLIAEAAVECEYLLTTAFHVVLVMFLLEVDL</sequence>
<organism evidence="6">
    <name type="scientific">Glycine soja</name>
    <name type="common">Wild soybean</name>
    <dbReference type="NCBI Taxonomy" id="3848"/>
    <lineage>
        <taxon>Eukaryota</taxon>
        <taxon>Viridiplantae</taxon>
        <taxon>Streptophyta</taxon>
        <taxon>Embryophyta</taxon>
        <taxon>Tracheophyta</taxon>
        <taxon>Spermatophyta</taxon>
        <taxon>Magnoliopsida</taxon>
        <taxon>eudicotyledons</taxon>
        <taxon>Gunneridae</taxon>
        <taxon>Pentapetalae</taxon>
        <taxon>rosids</taxon>
        <taxon>fabids</taxon>
        <taxon>Fabales</taxon>
        <taxon>Fabaceae</taxon>
        <taxon>Papilionoideae</taxon>
        <taxon>50 kb inversion clade</taxon>
        <taxon>NPAAA clade</taxon>
        <taxon>indigoferoid/millettioid clade</taxon>
        <taxon>Phaseoleae</taxon>
        <taxon>Glycine</taxon>
        <taxon>Glycine subgen. Soja</taxon>
    </lineage>
</organism>
<evidence type="ECO:0000256" key="4">
    <source>
        <dbReference type="SAM" id="MobiDB-lite"/>
    </source>
</evidence>
<dbReference type="Gene3D" id="1.10.510.10">
    <property type="entry name" value="Transferase(Phosphotransferase) domain 1"/>
    <property type="match status" value="1"/>
</dbReference>
<dbReference type="EC" id="2.7.11.1" evidence="6"/>
<dbReference type="PANTHER" id="PTHR27001:SF721">
    <property type="entry name" value="DUAL-SPECIFICITY KINASE DOMAIN PROTEIN"/>
    <property type="match status" value="1"/>
</dbReference>
<protein>
    <submittedName>
        <fullName evidence="6">Proline-rich receptor-like protein kinase PERK8</fullName>
        <ecNumber evidence="6">2.7.11.1</ecNumber>
    </submittedName>
</protein>
<feature type="region of interest" description="Disordered" evidence="4">
    <location>
        <begin position="247"/>
        <end position="268"/>
    </location>
</feature>
<evidence type="ECO:0000313" key="6">
    <source>
        <dbReference type="EMBL" id="KHN35427.1"/>
    </source>
</evidence>
<keyword evidence="3" id="KW-0067">ATP-binding</keyword>
<proteinExistence type="inferred from homology"/>
<reference evidence="6" key="1">
    <citation type="submission" date="2014-07" db="EMBL/GenBank/DDBJ databases">
        <title>Identification of a novel salt tolerance gene in wild soybean by whole-genome sequencing.</title>
        <authorList>
            <person name="Lam H.-M."/>
            <person name="Qi X."/>
            <person name="Li M.-W."/>
            <person name="Liu X."/>
            <person name="Xie M."/>
            <person name="Ni M."/>
            <person name="Xu X."/>
        </authorList>
    </citation>
    <scope>NUCLEOTIDE SEQUENCE [LARGE SCALE GENOMIC DNA]</scope>
    <source>
        <tissue evidence="6">Root</tissue>
    </source>
</reference>
<dbReference type="GO" id="GO:0004674">
    <property type="term" value="F:protein serine/threonine kinase activity"/>
    <property type="evidence" value="ECO:0007669"/>
    <property type="project" value="UniProtKB-EC"/>
</dbReference>
<evidence type="ECO:0000256" key="3">
    <source>
        <dbReference type="ARBA" id="ARBA00022840"/>
    </source>
</evidence>
<keyword evidence="6" id="KW-0675">Receptor</keyword>
<keyword evidence="6" id="KW-0418">Kinase</keyword>
<comment type="similarity">
    <text evidence="1">Belongs to the protein kinase superfamily. TKL Ser/Thr protein kinase family. ROCO subfamily.</text>
</comment>
<dbReference type="PANTHER" id="PTHR27001">
    <property type="entry name" value="OS01G0253100 PROTEIN"/>
    <property type="match status" value="1"/>
</dbReference>
<dbReference type="PROSITE" id="PS50011">
    <property type="entry name" value="PROTEIN_KINASE_DOM"/>
    <property type="match status" value="1"/>
</dbReference>
<feature type="compositionally biased region" description="Acidic residues" evidence="4">
    <location>
        <begin position="250"/>
        <end position="268"/>
    </location>
</feature>
<dbReference type="SUPFAM" id="SSF56112">
    <property type="entry name" value="Protein kinase-like (PK-like)"/>
    <property type="match status" value="1"/>
</dbReference>
<gene>
    <name evidence="6" type="ORF">glysoja_038353</name>
</gene>
<feature type="domain" description="Protein kinase" evidence="5">
    <location>
        <begin position="1"/>
        <end position="209"/>
    </location>
</feature>
<dbReference type="InterPro" id="IPR011009">
    <property type="entry name" value="Kinase-like_dom_sf"/>
</dbReference>
<evidence type="ECO:0000256" key="1">
    <source>
        <dbReference type="ARBA" id="ARBA00008171"/>
    </source>
</evidence>
<keyword evidence="2" id="KW-0547">Nucleotide-binding</keyword>
<dbReference type="InterPro" id="IPR001245">
    <property type="entry name" value="Ser-Thr/Tyr_kinase_cat_dom"/>
</dbReference>
<accession>A0A0B2RUD8</accession>
<dbReference type="GO" id="GO:0005524">
    <property type="term" value="F:ATP binding"/>
    <property type="evidence" value="ECO:0007669"/>
    <property type="project" value="UniProtKB-KW"/>
</dbReference>
<dbReference type="Proteomes" id="UP000053555">
    <property type="component" value="Unassembled WGS sequence"/>
</dbReference>
<dbReference type="EMBL" id="KN648366">
    <property type="protein sequence ID" value="KHN35427.1"/>
    <property type="molecule type" value="Genomic_DNA"/>
</dbReference>
<evidence type="ECO:0000259" key="5">
    <source>
        <dbReference type="PROSITE" id="PS50011"/>
    </source>
</evidence>
<dbReference type="Gene3D" id="3.40.50.300">
    <property type="entry name" value="P-loop containing nucleotide triphosphate hydrolases"/>
    <property type="match status" value="1"/>
</dbReference>
<name>A0A0B2RUD8_GLYSO</name>
<dbReference type="InterPro" id="IPR027417">
    <property type="entry name" value="P-loop_NTPase"/>
</dbReference>
<keyword evidence="6" id="KW-0808">Transferase</keyword>
<dbReference type="AlphaFoldDB" id="A0A0B2RUD8"/>
<dbReference type="Pfam" id="PF07714">
    <property type="entry name" value="PK_Tyr_Ser-Thr"/>
    <property type="match status" value="1"/>
</dbReference>
<evidence type="ECO:0000256" key="2">
    <source>
        <dbReference type="ARBA" id="ARBA00022741"/>
    </source>
</evidence>